<dbReference type="GO" id="GO:0022857">
    <property type="term" value="F:transmembrane transporter activity"/>
    <property type="evidence" value="ECO:0007669"/>
    <property type="project" value="TreeGrafter"/>
</dbReference>
<feature type="domain" description="ABC3 transporter permease C-terminal" evidence="7">
    <location>
        <begin position="670"/>
        <end position="782"/>
    </location>
</feature>
<dbReference type="InterPro" id="IPR003838">
    <property type="entry name" value="ABC3_permease_C"/>
</dbReference>
<accession>A0A081PCS8</accession>
<dbReference type="PANTHER" id="PTHR30572">
    <property type="entry name" value="MEMBRANE COMPONENT OF TRANSPORTER-RELATED"/>
    <property type="match status" value="1"/>
</dbReference>
<feature type="transmembrane region" description="Helical" evidence="6">
    <location>
        <begin position="424"/>
        <end position="443"/>
    </location>
</feature>
<evidence type="ECO:0000259" key="7">
    <source>
        <dbReference type="Pfam" id="PF02687"/>
    </source>
</evidence>
<sequence>MLRHQLLLIYRTFKKYKTSFFINLAGLSAGLACALLIYLWVNDEIQKDKFQDSSIYQVMVNEITSQGIHTSADQSALTAGGLKLAMPEVEDAVTASPTYWLAQTKIVYGQAAGVKAAGKFADPNFFSFFNYPVITGNTDQVLKNPNGIVLSEDLARKIFGSLDIIGKEVIWRNPEMKNETKVQVSGVFKNITADASDHFDFVLPIEALFTSAPIYKEWNNYGPSTFVSLKEGTNIDSFNAKIKDFLASKGVKFRKMFVRKFSDAYLYDKYENGKQHGGRIDDVRIFSLLAVFILFIACVNFMNLSTARASRRMKELGVKKVMGASRSALIYQFLAESLLLTLISMFVALVLAELFLPQFNQITDKSLRLVFDLPLLLILATITLFTGLLAGSYPAFYLSGFNASTALKGKLQFSSSAIWTRRGLVIFQFTLSVILIVVVLVVYKQIEFLQDHKLGYQKDNVIYFEAEGHVKNNVVNFLTQVRKVPGVSQASGMDRDFLGEFGSTTGDFDWENRDPGVVIKFQNAGINDRLIETLGMQMVAGRSFSAQYGSQENKILINEAGIKAMGLKNPVGKIFRLWGKDYEIAGVVKNFNFESLQLEVKPVFFRYEATGSNRIFVRLEAGQQRKTIQALKDFYQTYNPGYVLDYRFLDQDFQNQYVAENRISVLSRYFAGLALIISCLGLFGLAAFTAERKMKEIGVRKVLGANEWNIVYLLSGEFMRPVLIAVVTAIPVSYLLTRYWLNSFAYRIELQWWFFVAAGLAAVAISWLTVGMQAVKSAHLSPVKCLRDE</sequence>
<dbReference type="InterPro" id="IPR050250">
    <property type="entry name" value="Macrolide_Exporter_MacB"/>
</dbReference>
<evidence type="ECO:0000256" key="2">
    <source>
        <dbReference type="ARBA" id="ARBA00022475"/>
    </source>
</evidence>
<dbReference type="PANTHER" id="PTHR30572:SF18">
    <property type="entry name" value="ABC-TYPE MACROLIDE FAMILY EXPORT SYSTEM PERMEASE COMPONENT 2"/>
    <property type="match status" value="1"/>
</dbReference>
<evidence type="ECO:0000259" key="8">
    <source>
        <dbReference type="Pfam" id="PF12704"/>
    </source>
</evidence>
<comment type="caution">
    <text evidence="9">The sequence shown here is derived from an EMBL/GenBank/DDBJ whole genome shotgun (WGS) entry which is preliminary data.</text>
</comment>
<keyword evidence="4 6" id="KW-1133">Transmembrane helix</keyword>
<evidence type="ECO:0000256" key="4">
    <source>
        <dbReference type="ARBA" id="ARBA00022989"/>
    </source>
</evidence>
<feature type="domain" description="MacB-like periplasmic core" evidence="8">
    <location>
        <begin position="21"/>
        <end position="244"/>
    </location>
</feature>
<feature type="domain" description="ABC3 transporter permease C-terminal" evidence="7">
    <location>
        <begin position="288"/>
        <end position="401"/>
    </location>
</feature>
<dbReference type="Proteomes" id="UP000028007">
    <property type="component" value="Unassembled WGS sequence"/>
</dbReference>
<dbReference type="Pfam" id="PF02687">
    <property type="entry name" value="FtsX"/>
    <property type="match status" value="2"/>
</dbReference>
<dbReference type="Pfam" id="PF12704">
    <property type="entry name" value="MacB_PCD"/>
    <property type="match status" value="2"/>
</dbReference>
<dbReference type="OrthoDB" id="1451596at2"/>
<evidence type="ECO:0000256" key="1">
    <source>
        <dbReference type="ARBA" id="ARBA00004651"/>
    </source>
</evidence>
<dbReference type="AlphaFoldDB" id="A0A081PCS8"/>
<feature type="domain" description="MacB-like periplasmic core" evidence="8">
    <location>
        <begin position="435"/>
        <end position="630"/>
    </location>
</feature>
<proteinExistence type="predicted"/>
<feature type="transmembrane region" description="Helical" evidence="6">
    <location>
        <begin position="328"/>
        <end position="356"/>
    </location>
</feature>
<feature type="transmembrane region" description="Helical" evidence="6">
    <location>
        <begin position="376"/>
        <end position="403"/>
    </location>
</feature>
<evidence type="ECO:0000256" key="5">
    <source>
        <dbReference type="ARBA" id="ARBA00023136"/>
    </source>
</evidence>
<feature type="transmembrane region" description="Helical" evidence="6">
    <location>
        <begin position="710"/>
        <end position="730"/>
    </location>
</feature>
<evidence type="ECO:0000256" key="6">
    <source>
        <dbReference type="SAM" id="Phobius"/>
    </source>
</evidence>
<keyword evidence="10" id="KW-1185">Reference proteome</keyword>
<dbReference type="RefSeq" id="WP_037444444.1">
    <property type="nucleotide sequence ID" value="NZ_JNFF01000116.1"/>
</dbReference>
<organism evidence="9 10">
    <name type="scientific">Pedobacter antarcticus 4BY</name>
    <dbReference type="NCBI Taxonomy" id="1358423"/>
    <lineage>
        <taxon>Bacteria</taxon>
        <taxon>Pseudomonadati</taxon>
        <taxon>Bacteroidota</taxon>
        <taxon>Sphingobacteriia</taxon>
        <taxon>Sphingobacteriales</taxon>
        <taxon>Sphingobacteriaceae</taxon>
        <taxon>Pedobacter</taxon>
    </lineage>
</organism>
<evidence type="ECO:0000313" key="10">
    <source>
        <dbReference type="Proteomes" id="UP000028007"/>
    </source>
</evidence>
<dbReference type="EMBL" id="JNFF01000116">
    <property type="protein sequence ID" value="KEQ28501.1"/>
    <property type="molecule type" value="Genomic_DNA"/>
</dbReference>
<evidence type="ECO:0000313" key="9">
    <source>
        <dbReference type="EMBL" id="KEQ28501.1"/>
    </source>
</evidence>
<feature type="transmembrane region" description="Helical" evidence="6">
    <location>
        <begin position="669"/>
        <end position="690"/>
    </location>
</feature>
<dbReference type="GO" id="GO:0005886">
    <property type="term" value="C:plasma membrane"/>
    <property type="evidence" value="ECO:0007669"/>
    <property type="project" value="UniProtKB-SubCell"/>
</dbReference>
<dbReference type="InterPro" id="IPR025857">
    <property type="entry name" value="MacB_PCD"/>
</dbReference>
<keyword evidence="3 6" id="KW-0812">Transmembrane</keyword>
<keyword evidence="5 6" id="KW-0472">Membrane</keyword>
<keyword evidence="2" id="KW-1003">Cell membrane</keyword>
<dbReference type="PROSITE" id="PS51257">
    <property type="entry name" value="PROKAR_LIPOPROTEIN"/>
    <property type="match status" value="1"/>
</dbReference>
<feature type="transmembrane region" description="Helical" evidence="6">
    <location>
        <begin position="285"/>
        <end position="307"/>
    </location>
</feature>
<gene>
    <name evidence="9" type="ORF">N180_02375</name>
</gene>
<protein>
    <submittedName>
        <fullName evidence="9">Uncharacterized protein</fullName>
    </submittedName>
</protein>
<dbReference type="eggNOG" id="COG0577">
    <property type="taxonomic scope" value="Bacteria"/>
</dbReference>
<name>A0A081PCS8_9SPHI</name>
<evidence type="ECO:0000256" key="3">
    <source>
        <dbReference type="ARBA" id="ARBA00022692"/>
    </source>
</evidence>
<comment type="subcellular location">
    <subcellularLocation>
        <location evidence="1">Cell membrane</location>
        <topology evidence="1">Multi-pass membrane protein</topology>
    </subcellularLocation>
</comment>
<feature type="transmembrane region" description="Helical" evidence="6">
    <location>
        <begin position="20"/>
        <end position="41"/>
    </location>
</feature>
<feature type="transmembrane region" description="Helical" evidence="6">
    <location>
        <begin position="750"/>
        <end position="770"/>
    </location>
</feature>
<reference evidence="9 10" key="1">
    <citation type="journal article" date="1992" name="Int. J. Syst. Bacteriol.">
        <title>Sphingobacterium antarcticus sp. nov. a Psychrotrophic Bacterium from the Soils of Schirmacher Oasis, Antarctica.</title>
        <authorList>
            <person name="Shivaji S."/>
            <person name="Ray M.K."/>
            <person name="Rao N.S."/>
            <person name="Saiserr L."/>
            <person name="Jagannadham M.V."/>
            <person name="Kumar G.S."/>
            <person name="Reddy G."/>
            <person name="Bhargava P.M."/>
        </authorList>
    </citation>
    <scope>NUCLEOTIDE SEQUENCE [LARGE SCALE GENOMIC DNA]</scope>
    <source>
        <strain evidence="9 10">4BY</strain>
    </source>
</reference>